<dbReference type="EMBL" id="GBRH01268640">
    <property type="protein sequence ID" value="JAD29255.1"/>
    <property type="molecule type" value="Transcribed_RNA"/>
</dbReference>
<reference evidence="2" key="2">
    <citation type="journal article" date="2015" name="Data Brief">
        <title>Shoot transcriptome of the giant reed, Arundo donax.</title>
        <authorList>
            <person name="Barrero R.A."/>
            <person name="Guerrero F.D."/>
            <person name="Moolhuijzen P."/>
            <person name="Goolsby J.A."/>
            <person name="Tidwell J."/>
            <person name="Bellgard S.E."/>
            <person name="Bellgard M.I."/>
        </authorList>
    </citation>
    <scope>NUCLEOTIDE SEQUENCE</scope>
    <source>
        <tissue evidence="2">Shoot tissue taken approximately 20 cm above the soil surface</tissue>
    </source>
</reference>
<evidence type="ECO:0000256" key="1">
    <source>
        <dbReference type="SAM" id="MobiDB-lite"/>
    </source>
</evidence>
<dbReference type="AlphaFoldDB" id="A0A0A8YXP6"/>
<name>A0A0A8YXP6_ARUDO</name>
<organism evidence="2">
    <name type="scientific">Arundo donax</name>
    <name type="common">Giant reed</name>
    <name type="synonym">Donax arundinaceus</name>
    <dbReference type="NCBI Taxonomy" id="35708"/>
    <lineage>
        <taxon>Eukaryota</taxon>
        <taxon>Viridiplantae</taxon>
        <taxon>Streptophyta</taxon>
        <taxon>Embryophyta</taxon>
        <taxon>Tracheophyta</taxon>
        <taxon>Spermatophyta</taxon>
        <taxon>Magnoliopsida</taxon>
        <taxon>Liliopsida</taxon>
        <taxon>Poales</taxon>
        <taxon>Poaceae</taxon>
        <taxon>PACMAD clade</taxon>
        <taxon>Arundinoideae</taxon>
        <taxon>Arundineae</taxon>
        <taxon>Arundo</taxon>
    </lineage>
</organism>
<proteinExistence type="predicted"/>
<feature type="compositionally biased region" description="Gly residues" evidence="1">
    <location>
        <begin position="25"/>
        <end position="38"/>
    </location>
</feature>
<reference evidence="2" key="1">
    <citation type="submission" date="2014-09" db="EMBL/GenBank/DDBJ databases">
        <authorList>
            <person name="Magalhaes I.L.F."/>
            <person name="Oliveira U."/>
            <person name="Santos F.R."/>
            <person name="Vidigal T.H.D.A."/>
            <person name="Brescovit A.D."/>
            <person name="Santos A.J."/>
        </authorList>
    </citation>
    <scope>NUCLEOTIDE SEQUENCE</scope>
    <source>
        <tissue evidence="2">Shoot tissue taken approximately 20 cm above the soil surface</tissue>
    </source>
</reference>
<evidence type="ECO:0000313" key="2">
    <source>
        <dbReference type="EMBL" id="JAD29255.1"/>
    </source>
</evidence>
<accession>A0A0A8YXP6</accession>
<sequence>MGRCSGSAWWSSTTQLGKGRRGVLHVGGGDSTGLGGRL</sequence>
<feature type="region of interest" description="Disordered" evidence="1">
    <location>
        <begin position="1"/>
        <end position="38"/>
    </location>
</feature>
<protein>
    <submittedName>
        <fullName evidence="2">Uncharacterized protein</fullName>
    </submittedName>
</protein>